<dbReference type="GO" id="GO:0005524">
    <property type="term" value="F:ATP binding"/>
    <property type="evidence" value="ECO:0007669"/>
    <property type="project" value="UniProtKB-UniRule"/>
</dbReference>
<dbReference type="GO" id="GO:0046872">
    <property type="term" value="F:metal ion binding"/>
    <property type="evidence" value="ECO:0007669"/>
    <property type="project" value="InterPro"/>
</dbReference>
<evidence type="ECO:0000259" key="14">
    <source>
        <dbReference type="PROSITE" id="PS50975"/>
    </source>
</evidence>
<dbReference type="InterPro" id="IPR037123">
    <property type="entry name" value="PRibGlycinamide_synth_C_sf"/>
</dbReference>
<dbReference type="UniPathway" id="UPA00074">
    <property type="reaction ID" value="UER00125"/>
</dbReference>
<comment type="similarity">
    <text evidence="9 12">Belongs to the GARS family.</text>
</comment>
<dbReference type="NCBIfam" id="TIGR00877">
    <property type="entry name" value="purD"/>
    <property type="match status" value="1"/>
</dbReference>
<keyword evidence="7 12" id="KW-0658">Purine biosynthesis</keyword>
<evidence type="ECO:0000256" key="4">
    <source>
        <dbReference type="ARBA" id="ARBA00013255"/>
    </source>
</evidence>
<evidence type="ECO:0000256" key="1">
    <source>
        <dbReference type="ARBA" id="ARBA00001936"/>
    </source>
</evidence>
<dbReference type="GO" id="GO:0004637">
    <property type="term" value="F:phosphoribosylamine-glycine ligase activity"/>
    <property type="evidence" value="ECO:0007669"/>
    <property type="project" value="UniProtKB-UniRule"/>
</dbReference>
<keyword evidence="5 12" id="KW-0436">Ligase</keyword>
<dbReference type="PROSITE" id="PS00184">
    <property type="entry name" value="GARS"/>
    <property type="match status" value="1"/>
</dbReference>
<dbReference type="InterPro" id="IPR013815">
    <property type="entry name" value="ATP_grasp_subdomain_1"/>
</dbReference>
<dbReference type="AlphaFoldDB" id="A0A2T5GAS7"/>
<protein>
    <recommendedName>
        <fullName evidence="4 12">Phosphoribosylamine--glycine ligase</fullName>
        <ecNumber evidence="4 12">6.3.4.13</ecNumber>
    </recommendedName>
    <alternativeName>
        <fullName evidence="12">GARS</fullName>
    </alternativeName>
    <alternativeName>
        <fullName evidence="10 12">Glycinamide ribonucleotide synthetase</fullName>
    </alternativeName>
    <alternativeName>
        <fullName evidence="11 12">Phosphoribosylglycinamide synthetase</fullName>
    </alternativeName>
</protein>
<dbReference type="GO" id="GO:0006189">
    <property type="term" value="P:'de novo' IMP biosynthetic process"/>
    <property type="evidence" value="ECO:0007669"/>
    <property type="project" value="UniProtKB-UniRule"/>
</dbReference>
<sequence length="454" mass="48937">MHVLVVGSGGREYALGVALLRSPSVRRVSFTPGTDVMGVLGDVWRIPWSDPEEIAERVRAERVDLVVVGPEEPLAHGFADALRTRGIPVVGPGREGARLEASKVFAKELMREAGIPTAEFRVVERLADADELLAVGPYPLVIKADGLAQGKGVVVAGDEGEARTALGEMLEARRFGEAGSRVVVERFLEGVELTVHALVADGEAVLLPPARDYKRLGTGDVGPNTGGMGGFSPLPGYGPEAEARVRAEILDPLLASLERRGISYRGILYLGLMWTAEGPHVLEFNVRLGDPEAQILLSRATGDLGAVFAGLAEGRLRPDALRFCEERAVGVVVAAPGYPEAPVRGLPLPYPADPTLPVARGDTPLLRVYYANVRAAEGEDFARARRGVLRAHDARLVSQGGRLLTVVGLGEDWEEARRRAYAWASPFREAGFSLREDIADEEHLRRYAERFSAV</sequence>
<evidence type="ECO:0000256" key="10">
    <source>
        <dbReference type="ARBA" id="ARBA00042242"/>
    </source>
</evidence>
<name>A0A2T5GAS7_9BACL</name>
<dbReference type="GO" id="GO:0009113">
    <property type="term" value="P:purine nucleobase biosynthetic process"/>
    <property type="evidence" value="ECO:0007669"/>
    <property type="project" value="InterPro"/>
</dbReference>
<evidence type="ECO:0000256" key="9">
    <source>
        <dbReference type="ARBA" id="ARBA00038345"/>
    </source>
</evidence>
<evidence type="ECO:0000313" key="16">
    <source>
        <dbReference type="Proteomes" id="UP000244016"/>
    </source>
</evidence>
<dbReference type="Gene3D" id="3.30.1490.20">
    <property type="entry name" value="ATP-grasp fold, A domain"/>
    <property type="match status" value="1"/>
</dbReference>
<dbReference type="SUPFAM" id="SSF56059">
    <property type="entry name" value="Glutathione synthetase ATP-binding domain-like"/>
    <property type="match status" value="1"/>
</dbReference>
<dbReference type="InterPro" id="IPR011054">
    <property type="entry name" value="Rudment_hybrid_motif"/>
</dbReference>
<evidence type="ECO:0000256" key="5">
    <source>
        <dbReference type="ARBA" id="ARBA00022598"/>
    </source>
</evidence>
<dbReference type="PROSITE" id="PS50975">
    <property type="entry name" value="ATP_GRASP"/>
    <property type="match status" value="1"/>
</dbReference>
<comment type="cofactor">
    <cofactor evidence="2">
        <name>Mg(2+)</name>
        <dbReference type="ChEBI" id="CHEBI:18420"/>
    </cofactor>
</comment>
<evidence type="ECO:0000313" key="15">
    <source>
        <dbReference type="EMBL" id="PTQ53258.1"/>
    </source>
</evidence>
<accession>A0A2T5GAS7</accession>
<dbReference type="Pfam" id="PF02843">
    <property type="entry name" value="GARS_C"/>
    <property type="match status" value="1"/>
</dbReference>
<organism evidence="15 16">
    <name type="scientific">Brockia lithotrophica</name>
    <dbReference type="NCBI Taxonomy" id="933949"/>
    <lineage>
        <taxon>Bacteria</taxon>
        <taxon>Bacillati</taxon>
        <taxon>Bacillota</taxon>
        <taxon>Bacilli</taxon>
        <taxon>Bacillales</taxon>
        <taxon>Bacillales Family X. Incertae Sedis</taxon>
        <taxon>Brockia</taxon>
    </lineage>
</organism>
<reference evidence="15 16" key="1">
    <citation type="submission" date="2017-08" db="EMBL/GenBank/DDBJ databases">
        <title>Burning lignite coal seam in the remote Altai Mountains harbors a hydrogen-driven thermophilic microbial community.</title>
        <authorList>
            <person name="Kadnikov V.V."/>
            <person name="Mardanov A.V."/>
            <person name="Ivasenko D."/>
            <person name="Beletsky A.V."/>
            <person name="Karnachuk O.V."/>
            <person name="Ravin N.V."/>
        </authorList>
    </citation>
    <scope>NUCLEOTIDE SEQUENCE [LARGE SCALE GENOMIC DNA]</scope>
    <source>
        <strain evidence="15">AL31</strain>
    </source>
</reference>
<keyword evidence="6 13" id="KW-0547">Nucleotide-binding</keyword>
<dbReference type="InterPro" id="IPR020562">
    <property type="entry name" value="PRibGlycinamide_synth_N"/>
</dbReference>
<dbReference type="SMART" id="SM01209">
    <property type="entry name" value="GARS_A"/>
    <property type="match status" value="1"/>
</dbReference>
<dbReference type="Pfam" id="PF02844">
    <property type="entry name" value="GARS_N"/>
    <property type="match status" value="1"/>
</dbReference>
<evidence type="ECO:0000256" key="6">
    <source>
        <dbReference type="ARBA" id="ARBA00022741"/>
    </source>
</evidence>
<gene>
    <name evidence="12" type="primary">purD</name>
    <name evidence="15" type="ORF">BLITH_0338</name>
</gene>
<dbReference type="EMBL" id="PEBW01000001">
    <property type="protein sequence ID" value="PTQ53258.1"/>
    <property type="molecule type" value="Genomic_DNA"/>
</dbReference>
<dbReference type="Gene3D" id="3.90.600.10">
    <property type="entry name" value="Phosphoribosylglycinamide synthetase, C-terminal domain"/>
    <property type="match status" value="1"/>
</dbReference>
<comment type="pathway">
    <text evidence="3 12">Purine metabolism; IMP biosynthesis via de novo pathway; N(1)-(5-phospho-D-ribosyl)glycinamide from 5-phospho-alpha-D-ribose 1-diphosphate: step 2/2.</text>
</comment>
<proteinExistence type="inferred from homology"/>
<dbReference type="InterPro" id="IPR020559">
    <property type="entry name" value="PRibGlycinamide_synth_CS"/>
</dbReference>
<dbReference type="InterPro" id="IPR020561">
    <property type="entry name" value="PRibGlycinamid_synth_ATP-grasp"/>
</dbReference>
<dbReference type="PANTHER" id="PTHR43472">
    <property type="entry name" value="PHOSPHORIBOSYLAMINE--GLYCINE LIGASE"/>
    <property type="match status" value="1"/>
</dbReference>
<dbReference type="HAMAP" id="MF_00138">
    <property type="entry name" value="GARS"/>
    <property type="match status" value="1"/>
</dbReference>
<dbReference type="InterPro" id="IPR020560">
    <property type="entry name" value="PRibGlycinamide_synth_C-dom"/>
</dbReference>
<feature type="domain" description="ATP-grasp" evidence="14">
    <location>
        <begin position="107"/>
        <end position="313"/>
    </location>
</feature>
<dbReference type="PANTHER" id="PTHR43472:SF1">
    <property type="entry name" value="PHOSPHORIBOSYLAMINE--GLYCINE LIGASE, CHLOROPLASTIC"/>
    <property type="match status" value="1"/>
</dbReference>
<evidence type="ECO:0000256" key="8">
    <source>
        <dbReference type="ARBA" id="ARBA00022840"/>
    </source>
</evidence>
<dbReference type="SMART" id="SM01210">
    <property type="entry name" value="GARS_C"/>
    <property type="match status" value="1"/>
</dbReference>
<evidence type="ECO:0000256" key="11">
    <source>
        <dbReference type="ARBA" id="ARBA00042864"/>
    </source>
</evidence>
<evidence type="ECO:0000256" key="7">
    <source>
        <dbReference type="ARBA" id="ARBA00022755"/>
    </source>
</evidence>
<dbReference type="Proteomes" id="UP000244016">
    <property type="component" value="Unassembled WGS sequence"/>
</dbReference>
<dbReference type="EC" id="6.3.4.13" evidence="4 12"/>
<evidence type="ECO:0000256" key="13">
    <source>
        <dbReference type="PROSITE-ProRule" id="PRU00409"/>
    </source>
</evidence>
<evidence type="ECO:0000256" key="2">
    <source>
        <dbReference type="ARBA" id="ARBA00001946"/>
    </source>
</evidence>
<dbReference type="InterPro" id="IPR016185">
    <property type="entry name" value="PreATP-grasp_dom_sf"/>
</dbReference>
<dbReference type="InterPro" id="IPR011761">
    <property type="entry name" value="ATP-grasp"/>
</dbReference>
<comment type="cofactor">
    <cofactor evidence="1">
        <name>Mn(2+)</name>
        <dbReference type="ChEBI" id="CHEBI:29035"/>
    </cofactor>
</comment>
<evidence type="ECO:0000256" key="12">
    <source>
        <dbReference type="HAMAP-Rule" id="MF_00138"/>
    </source>
</evidence>
<keyword evidence="8 13" id="KW-0067">ATP-binding</keyword>
<dbReference type="InterPro" id="IPR000115">
    <property type="entry name" value="PRibGlycinamide_synth"/>
</dbReference>
<dbReference type="SUPFAM" id="SSF52440">
    <property type="entry name" value="PreATP-grasp domain"/>
    <property type="match status" value="1"/>
</dbReference>
<comment type="caution">
    <text evidence="15">The sequence shown here is derived from an EMBL/GenBank/DDBJ whole genome shotgun (WGS) entry which is preliminary data.</text>
</comment>
<dbReference type="Pfam" id="PF01071">
    <property type="entry name" value="GARS_A"/>
    <property type="match status" value="1"/>
</dbReference>
<dbReference type="SUPFAM" id="SSF51246">
    <property type="entry name" value="Rudiment single hybrid motif"/>
    <property type="match status" value="1"/>
</dbReference>
<dbReference type="Gene3D" id="3.30.470.20">
    <property type="entry name" value="ATP-grasp fold, B domain"/>
    <property type="match status" value="1"/>
</dbReference>
<dbReference type="Gene3D" id="3.40.50.20">
    <property type="match status" value="1"/>
</dbReference>
<comment type="catalytic activity">
    <reaction evidence="12">
        <text>5-phospho-beta-D-ribosylamine + glycine + ATP = N(1)-(5-phospho-beta-D-ribosyl)glycinamide + ADP + phosphate + H(+)</text>
        <dbReference type="Rhea" id="RHEA:17453"/>
        <dbReference type="ChEBI" id="CHEBI:15378"/>
        <dbReference type="ChEBI" id="CHEBI:30616"/>
        <dbReference type="ChEBI" id="CHEBI:43474"/>
        <dbReference type="ChEBI" id="CHEBI:57305"/>
        <dbReference type="ChEBI" id="CHEBI:58681"/>
        <dbReference type="ChEBI" id="CHEBI:143788"/>
        <dbReference type="ChEBI" id="CHEBI:456216"/>
        <dbReference type="EC" id="6.3.4.13"/>
    </reaction>
</comment>
<evidence type="ECO:0000256" key="3">
    <source>
        <dbReference type="ARBA" id="ARBA00005174"/>
    </source>
</evidence>